<dbReference type="Gene3D" id="1.20.120.330">
    <property type="entry name" value="Nucleotidyltransferases domain 2"/>
    <property type="match status" value="1"/>
</dbReference>
<organism evidence="1 2">
    <name type="scientific">Tepidiforma flava</name>
    <dbReference type="NCBI Taxonomy" id="3004094"/>
    <lineage>
        <taxon>Bacteria</taxon>
        <taxon>Bacillati</taxon>
        <taxon>Chloroflexota</taxon>
        <taxon>Tepidiformia</taxon>
        <taxon>Tepidiformales</taxon>
        <taxon>Tepidiformaceae</taxon>
        <taxon>Tepidiforma</taxon>
    </lineage>
</organism>
<reference evidence="1 2" key="1">
    <citation type="journal article" date="2023" name="ISME J.">
        <title>Thermophilic Dehalococcoidia with unusual traits shed light on an unexpected past.</title>
        <authorList>
            <person name="Palmer M."/>
            <person name="Covington J.K."/>
            <person name="Zhou E.M."/>
            <person name="Thomas S.C."/>
            <person name="Habib N."/>
            <person name="Seymour C.O."/>
            <person name="Lai D."/>
            <person name="Johnston J."/>
            <person name="Hashimi A."/>
            <person name="Jiao J.Y."/>
            <person name="Muok A.R."/>
            <person name="Liu L."/>
            <person name="Xian W.D."/>
            <person name="Zhi X.Y."/>
            <person name="Li M.M."/>
            <person name="Silva L.P."/>
            <person name="Bowen B.P."/>
            <person name="Louie K."/>
            <person name="Briegel A."/>
            <person name="Pett-Ridge J."/>
            <person name="Weber P.K."/>
            <person name="Tocheva E.I."/>
            <person name="Woyke T."/>
            <person name="Northen T.R."/>
            <person name="Mayali X."/>
            <person name="Li W.J."/>
            <person name="Hedlund B.P."/>
        </authorList>
    </citation>
    <scope>NUCLEOTIDE SEQUENCE [LARGE SCALE GENOMIC DNA]</scope>
    <source>
        <strain evidence="1 2">YIM 72310</strain>
    </source>
</reference>
<protein>
    <submittedName>
        <fullName evidence="1">Nucleotidyltransferase substrate binding protein</fullName>
    </submittedName>
</protein>
<dbReference type="Proteomes" id="UP001212803">
    <property type="component" value="Chromosome"/>
</dbReference>
<keyword evidence="2" id="KW-1185">Reference proteome</keyword>
<dbReference type="RefSeq" id="WP_270057706.1">
    <property type="nucleotide sequence ID" value="NZ_CP115149.1"/>
</dbReference>
<dbReference type="InterPro" id="IPR010235">
    <property type="entry name" value="HepT"/>
</dbReference>
<proteinExistence type="predicted"/>
<dbReference type="SUPFAM" id="SSF81593">
    <property type="entry name" value="Nucleotidyltransferase substrate binding subunit/domain"/>
    <property type="match status" value="1"/>
</dbReference>
<evidence type="ECO:0000313" key="2">
    <source>
        <dbReference type="Proteomes" id="UP001212803"/>
    </source>
</evidence>
<dbReference type="Pfam" id="PF08780">
    <property type="entry name" value="NTase_sub_bind"/>
    <property type="match status" value="1"/>
</dbReference>
<name>A0ABY7M9H4_9CHLR</name>
<evidence type="ECO:0000313" key="1">
    <source>
        <dbReference type="EMBL" id="WBL37193.1"/>
    </source>
</evidence>
<dbReference type="NCBIfam" id="TIGR01987">
    <property type="entry name" value="HI0074"/>
    <property type="match status" value="1"/>
</dbReference>
<accession>A0ABY7M9H4</accession>
<gene>
    <name evidence="1" type="ORF">O0235_06400</name>
</gene>
<dbReference type="EMBL" id="CP115149">
    <property type="protein sequence ID" value="WBL37193.1"/>
    <property type="molecule type" value="Genomic_DNA"/>
</dbReference>
<sequence>MPSQRSRVAVEKLERPLARLEEALAEDPSSPLVLDGTIQRFEFVFELAWKALRSVLADLGVETASPRSAIRAAYAAGLIDDEPGWLALLQARNETSHTYDEAQARRVYEAVSAAMPVLRAAAARLRAELDPA</sequence>